<proteinExistence type="predicted"/>
<dbReference type="Proteomes" id="UP000095679">
    <property type="component" value="Unassembled WGS sequence"/>
</dbReference>
<keyword evidence="1" id="KW-1133">Transmembrane helix</keyword>
<evidence type="ECO:0000256" key="1">
    <source>
        <dbReference type="SAM" id="Phobius"/>
    </source>
</evidence>
<protein>
    <submittedName>
        <fullName evidence="2">Uncharacterized protein</fullName>
    </submittedName>
</protein>
<sequence length="171" mass="20396">MSKLNDAFMESYKHLDKICREIFNSDKGITTYIDTMQEINDGNRKLPFWDDVLRKLKNYRYMRNMYVHDVDTSQYDICTKEDIVWLDKFYNSIMETTDPLAEYRRMKKAEKRSASMKKKPITQIDAEEYNLEKKKATHTETETDSSIEMILSFIIISVIITLVILFLLLYI</sequence>
<dbReference type="InterPro" id="IPR046678">
    <property type="entry name" value="DUF6548"/>
</dbReference>
<evidence type="ECO:0000313" key="3">
    <source>
        <dbReference type="Proteomes" id="UP000095679"/>
    </source>
</evidence>
<dbReference type="EMBL" id="CYZL01000007">
    <property type="protein sequence ID" value="CUO01738.1"/>
    <property type="molecule type" value="Genomic_DNA"/>
</dbReference>
<keyword evidence="1" id="KW-0812">Transmembrane</keyword>
<keyword evidence="1" id="KW-0472">Membrane</keyword>
<feature type="transmembrane region" description="Helical" evidence="1">
    <location>
        <begin position="149"/>
        <end position="170"/>
    </location>
</feature>
<name>A0A174BQ27_9FIRM</name>
<organism evidence="2 3">
    <name type="scientific">Anaerobutyricum hallii</name>
    <dbReference type="NCBI Taxonomy" id="39488"/>
    <lineage>
        <taxon>Bacteria</taxon>
        <taxon>Bacillati</taxon>
        <taxon>Bacillota</taxon>
        <taxon>Clostridia</taxon>
        <taxon>Lachnospirales</taxon>
        <taxon>Lachnospiraceae</taxon>
        <taxon>Anaerobutyricum</taxon>
    </lineage>
</organism>
<dbReference type="AlphaFoldDB" id="A0A174BQ27"/>
<evidence type="ECO:0000313" key="2">
    <source>
        <dbReference type="EMBL" id="CUO01738.1"/>
    </source>
</evidence>
<accession>A0A174BQ27</accession>
<dbReference type="Pfam" id="PF20185">
    <property type="entry name" value="DUF6548"/>
    <property type="match status" value="1"/>
</dbReference>
<dbReference type="RefSeq" id="WP_055298278.1">
    <property type="nucleotide sequence ID" value="NZ_BLYK01000019.1"/>
</dbReference>
<gene>
    <name evidence="2" type="ORF">ERS852450_01013</name>
</gene>
<reference evidence="2 3" key="1">
    <citation type="submission" date="2015-09" db="EMBL/GenBank/DDBJ databases">
        <authorList>
            <consortium name="Pathogen Informatics"/>
        </authorList>
    </citation>
    <scope>NUCLEOTIDE SEQUENCE [LARGE SCALE GENOMIC DNA]</scope>
    <source>
        <strain evidence="2 3">2789STDY5834835</strain>
    </source>
</reference>